<accession>A0A7J3ZMN5</accession>
<dbReference type="PRINTS" id="PR00300">
    <property type="entry name" value="CLPPROTEASEA"/>
</dbReference>
<dbReference type="SMART" id="SM00382">
    <property type="entry name" value="AAA"/>
    <property type="match status" value="1"/>
</dbReference>
<evidence type="ECO:0000259" key="1">
    <source>
        <dbReference type="SMART" id="SM00382"/>
    </source>
</evidence>
<dbReference type="GO" id="GO:0016887">
    <property type="term" value="F:ATP hydrolysis activity"/>
    <property type="evidence" value="ECO:0007669"/>
    <property type="project" value="InterPro"/>
</dbReference>
<dbReference type="PANTHER" id="PTHR42759:SF1">
    <property type="entry name" value="MAGNESIUM-CHELATASE SUBUNIT CHLD"/>
    <property type="match status" value="1"/>
</dbReference>
<dbReference type="GO" id="GO:0005524">
    <property type="term" value="F:ATP binding"/>
    <property type="evidence" value="ECO:0007669"/>
    <property type="project" value="InterPro"/>
</dbReference>
<dbReference type="Gene3D" id="3.40.50.300">
    <property type="entry name" value="P-loop containing nucleotide triphosphate hydrolases"/>
    <property type="match status" value="1"/>
</dbReference>
<dbReference type="SUPFAM" id="SSF52540">
    <property type="entry name" value="P-loop containing nucleoside triphosphate hydrolases"/>
    <property type="match status" value="1"/>
</dbReference>
<dbReference type="CDD" id="cd00009">
    <property type="entry name" value="AAA"/>
    <property type="match status" value="1"/>
</dbReference>
<comment type="caution">
    <text evidence="2">The sequence shown here is derived from an EMBL/GenBank/DDBJ whole genome shotgun (WGS) entry which is preliminary data.</text>
</comment>
<evidence type="ECO:0000313" key="2">
    <source>
        <dbReference type="EMBL" id="HHQ80700.1"/>
    </source>
</evidence>
<organism evidence="2">
    <name type="scientific">Fervidicoccus fontis</name>
    <dbReference type="NCBI Taxonomy" id="683846"/>
    <lineage>
        <taxon>Archaea</taxon>
        <taxon>Thermoproteota</taxon>
        <taxon>Thermoprotei</taxon>
        <taxon>Fervidicoccales</taxon>
        <taxon>Fervidicoccaceae</taxon>
        <taxon>Fervidicoccus</taxon>
    </lineage>
</organism>
<dbReference type="InterPro" id="IPR011704">
    <property type="entry name" value="ATPase_dyneun-rel_AAA"/>
</dbReference>
<sequence>MQKGDFKEEDANVVDSIELKVREIYDKAYPPTEPVRNPRVAARVLKEKYRLLVEEDLVTLVYSAFLEGLPVLFEGPPGTGKTEIGEALLTLWSGRKAFVLPCSENYDEYRVIGDFHPLKAYRQGFNEESFIPRPLLAAMILDAGVLIDEIRRSSEEFQNMLLDIVDKRRIIVPELRKVYVARGIGFQVIFTSNPEDIAQRELSDAFLRRVVRVRFSYPPPEKEIEILKLRLESPPVKISEEYFIKGVRAVNELRKMDLIYKPGTSDVVRWIELSTKIALLRGKKEIDRADILDAAKASLIKRSDEERIVLEVISSYF</sequence>
<feature type="domain" description="AAA+ ATPase" evidence="1">
    <location>
        <begin position="67"/>
        <end position="216"/>
    </location>
</feature>
<dbReference type="InterPro" id="IPR003593">
    <property type="entry name" value="AAA+_ATPase"/>
</dbReference>
<dbReference type="InterPro" id="IPR027417">
    <property type="entry name" value="P-loop_NTPase"/>
</dbReference>
<dbReference type="PANTHER" id="PTHR42759">
    <property type="entry name" value="MOXR FAMILY PROTEIN"/>
    <property type="match status" value="1"/>
</dbReference>
<gene>
    <name evidence="2" type="ORF">ENM78_04545</name>
</gene>
<dbReference type="Pfam" id="PF07728">
    <property type="entry name" value="AAA_5"/>
    <property type="match status" value="1"/>
</dbReference>
<dbReference type="EMBL" id="DRZC01000064">
    <property type="protein sequence ID" value="HHQ80700.1"/>
    <property type="molecule type" value="Genomic_DNA"/>
</dbReference>
<proteinExistence type="predicted"/>
<name>A0A7J3ZMN5_9CREN</name>
<dbReference type="InterPro" id="IPR050764">
    <property type="entry name" value="CbbQ/NirQ/NorQ/GpvN"/>
</dbReference>
<protein>
    <submittedName>
        <fullName evidence="2">MoxR family ATPase</fullName>
    </submittedName>
</protein>
<dbReference type="AlphaFoldDB" id="A0A7J3ZMN5"/>
<reference evidence="2" key="1">
    <citation type="journal article" date="2020" name="mSystems">
        <title>Genome- and Community-Level Interaction Insights into Carbon Utilization and Element Cycling Functions of Hydrothermarchaeota in Hydrothermal Sediment.</title>
        <authorList>
            <person name="Zhou Z."/>
            <person name="Liu Y."/>
            <person name="Xu W."/>
            <person name="Pan J."/>
            <person name="Luo Z.H."/>
            <person name="Li M."/>
        </authorList>
    </citation>
    <scope>NUCLEOTIDE SEQUENCE [LARGE SCALE GENOMIC DNA]</scope>
    <source>
        <strain evidence="2">SpSt-1116</strain>
    </source>
</reference>
<dbReference type="InterPro" id="IPR001270">
    <property type="entry name" value="ClpA/B"/>
</dbReference>